<sequence>MWPFICITKLYVDRWAAAQDDIKLALKVVLDATFKHELSHWYCTLRVGTFIEAFWNAANLLEPERQIEFALFPSPVLQSMNEKHTPKSLNIIWIKGVAEAGDFVKYQGHSSIITFNTLNKAIIQMSPNTSHILQKPYLEARHHKSQLHFMPPSGLPPAKGSIQKPKANASLRQFLDCSPFNLDNGMQTMSNTLVGLGITFTSNVAPRTRCERHVDGDSTSKRASPWVSGLGEGSKACQAELK</sequence>
<dbReference type="Proteomes" id="UP000054166">
    <property type="component" value="Unassembled WGS sequence"/>
</dbReference>
<dbReference type="InParanoid" id="A0A0C3GF86"/>
<dbReference type="HOGENOM" id="CLU_1147546_0_0_1"/>
<evidence type="ECO:0000313" key="3">
    <source>
        <dbReference type="Proteomes" id="UP000054166"/>
    </source>
</evidence>
<feature type="compositionally biased region" description="Basic and acidic residues" evidence="1">
    <location>
        <begin position="211"/>
        <end position="220"/>
    </location>
</feature>
<keyword evidence="3" id="KW-1185">Reference proteome</keyword>
<feature type="region of interest" description="Disordered" evidence="1">
    <location>
        <begin position="211"/>
        <end position="234"/>
    </location>
</feature>
<accession>A0A0C3GF86</accession>
<reference evidence="3" key="2">
    <citation type="submission" date="2015-01" db="EMBL/GenBank/DDBJ databases">
        <title>Evolutionary Origins and Diversification of the Mycorrhizal Mutualists.</title>
        <authorList>
            <consortium name="DOE Joint Genome Institute"/>
            <consortium name="Mycorrhizal Genomics Consortium"/>
            <person name="Kohler A."/>
            <person name="Kuo A."/>
            <person name="Nagy L.G."/>
            <person name="Floudas D."/>
            <person name="Copeland A."/>
            <person name="Barry K.W."/>
            <person name="Cichocki N."/>
            <person name="Veneault-Fourrey C."/>
            <person name="LaButti K."/>
            <person name="Lindquist E.A."/>
            <person name="Lipzen A."/>
            <person name="Lundell T."/>
            <person name="Morin E."/>
            <person name="Murat C."/>
            <person name="Riley R."/>
            <person name="Ohm R."/>
            <person name="Sun H."/>
            <person name="Tunlid A."/>
            <person name="Henrissat B."/>
            <person name="Grigoriev I.V."/>
            <person name="Hibbett D.S."/>
            <person name="Martin F."/>
        </authorList>
    </citation>
    <scope>NUCLEOTIDE SEQUENCE [LARGE SCALE GENOMIC DNA]</scope>
    <source>
        <strain evidence="3">F 1598</strain>
    </source>
</reference>
<gene>
    <name evidence="2" type="ORF">PILCRDRAFT_2555</name>
</gene>
<proteinExistence type="predicted"/>
<dbReference type="AlphaFoldDB" id="A0A0C3GF86"/>
<protein>
    <submittedName>
        <fullName evidence="2">Uncharacterized protein</fullName>
    </submittedName>
</protein>
<evidence type="ECO:0000313" key="2">
    <source>
        <dbReference type="EMBL" id="KIM89316.1"/>
    </source>
</evidence>
<organism evidence="2 3">
    <name type="scientific">Piloderma croceum (strain F 1598)</name>
    <dbReference type="NCBI Taxonomy" id="765440"/>
    <lineage>
        <taxon>Eukaryota</taxon>
        <taxon>Fungi</taxon>
        <taxon>Dikarya</taxon>
        <taxon>Basidiomycota</taxon>
        <taxon>Agaricomycotina</taxon>
        <taxon>Agaricomycetes</taxon>
        <taxon>Agaricomycetidae</taxon>
        <taxon>Atheliales</taxon>
        <taxon>Atheliaceae</taxon>
        <taxon>Piloderma</taxon>
    </lineage>
</organism>
<name>A0A0C3GF86_PILCF</name>
<dbReference type="EMBL" id="KN832975">
    <property type="protein sequence ID" value="KIM89316.1"/>
    <property type="molecule type" value="Genomic_DNA"/>
</dbReference>
<evidence type="ECO:0000256" key="1">
    <source>
        <dbReference type="SAM" id="MobiDB-lite"/>
    </source>
</evidence>
<reference evidence="2 3" key="1">
    <citation type="submission" date="2014-04" db="EMBL/GenBank/DDBJ databases">
        <authorList>
            <consortium name="DOE Joint Genome Institute"/>
            <person name="Kuo A."/>
            <person name="Tarkka M."/>
            <person name="Buscot F."/>
            <person name="Kohler A."/>
            <person name="Nagy L.G."/>
            <person name="Floudas D."/>
            <person name="Copeland A."/>
            <person name="Barry K.W."/>
            <person name="Cichocki N."/>
            <person name="Veneault-Fourrey C."/>
            <person name="LaButti K."/>
            <person name="Lindquist E.A."/>
            <person name="Lipzen A."/>
            <person name="Lundell T."/>
            <person name="Morin E."/>
            <person name="Murat C."/>
            <person name="Sun H."/>
            <person name="Tunlid A."/>
            <person name="Henrissat B."/>
            <person name="Grigoriev I.V."/>
            <person name="Hibbett D.S."/>
            <person name="Martin F."/>
            <person name="Nordberg H.P."/>
            <person name="Cantor M.N."/>
            <person name="Hua S.X."/>
        </authorList>
    </citation>
    <scope>NUCLEOTIDE SEQUENCE [LARGE SCALE GENOMIC DNA]</scope>
    <source>
        <strain evidence="2 3">F 1598</strain>
    </source>
</reference>